<dbReference type="EMBL" id="CP061538">
    <property type="protein sequence ID" value="QNV40757.1"/>
    <property type="molecule type" value="Genomic_DNA"/>
</dbReference>
<dbReference type="PANTHER" id="PTHR24220">
    <property type="entry name" value="IMPORT ATP-BINDING PROTEIN"/>
    <property type="match status" value="1"/>
</dbReference>
<evidence type="ECO:0000256" key="2">
    <source>
        <dbReference type="ARBA" id="ARBA00022741"/>
    </source>
</evidence>
<keyword evidence="6" id="KW-1185">Reference proteome</keyword>
<dbReference type="InterPro" id="IPR017911">
    <property type="entry name" value="MacB-like_ATP-bd"/>
</dbReference>
<dbReference type="PROSITE" id="PS00211">
    <property type="entry name" value="ABC_TRANSPORTER_1"/>
    <property type="match status" value="1"/>
</dbReference>
<dbReference type="PROSITE" id="PS50893">
    <property type="entry name" value="ABC_TRANSPORTER_2"/>
    <property type="match status" value="1"/>
</dbReference>
<keyword evidence="2" id="KW-0547">Nucleotide-binding</keyword>
<dbReference type="GO" id="GO:0005524">
    <property type="term" value="F:ATP binding"/>
    <property type="evidence" value="ECO:0007669"/>
    <property type="project" value="UniProtKB-KW"/>
</dbReference>
<dbReference type="GO" id="GO:0022857">
    <property type="term" value="F:transmembrane transporter activity"/>
    <property type="evidence" value="ECO:0007669"/>
    <property type="project" value="TreeGrafter"/>
</dbReference>
<dbReference type="InterPro" id="IPR027417">
    <property type="entry name" value="P-loop_NTPase"/>
</dbReference>
<evidence type="ECO:0000256" key="1">
    <source>
        <dbReference type="ARBA" id="ARBA00022448"/>
    </source>
</evidence>
<dbReference type="InterPro" id="IPR003439">
    <property type="entry name" value="ABC_transporter-like_ATP-bd"/>
</dbReference>
<evidence type="ECO:0000313" key="6">
    <source>
        <dbReference type="Proteomes" id="UP000516421"/>
    </source>
</evidence>
<feature type="domain" description="ABC transporter" evidence="4">
    <location>
        <begin position="25"/>
        <end position="265"/>
    </location>
</feature>
<dbReference type="InterPro" id="IPR015854">
    <property type="entry name" value="ABC_transpr_LolD-like"/>
</dbReference>
<organism evidence="5 6">
    <name type="scientific">Rothia amarae</name>
    <dbReference type="NCBI Taxonomy" id="169480"/>
    <lineage>
        <taxon>Bacteria</taxon>
        <taxon>Bacillati</taxon>
        <taxon>Actinomycetota</taxon>
        <taxon>Actinomycetes</taxon>
        <taxon>Micrococcales</taxon>
        <taxon>Micrococcaceae</taxon>
        <taxon>Rothia</taxon>
    </lineage>
</organism>
<dbReference type="SUPFAM" id="SSF52540">
    <property type="entry name" value="P-loop containing nucleoside triphosphate hydrolases"/>
    <property type="match status" value="1"/>
</dbReference>
<gene>
    <name evidence="5" type="ORF">IDM48_05025</name>
</gene>
<evidence type="ECO:0000259" key="4">
    <source>
        <dbReference type="PROSITE" id="PS50893"/>
    </source>
</evidence>
<protein>
    <submittedName>
        <fullName evidence="5">ABC transporter ATP-binding protein</fullName>
    </submittedName>
</protein>
<reference evidence="5 6" key="1">
    <citation type="submission" date="2020-09" db="EMBL/GenBank/DDBJ databases">
        <title>Investigation of environmental microbe.</title>
        <authorList>
            <person name="Ou Y."/>
            <person name="Kang Q."/>
        </authorList>
    </citation>
    <scope>NUCLEOTIDE SEQUENCE [LARGE SCALE GENOMIC DNA]</scope>
    <source>
        <strain evidence="5 6">KJZ-9</strain>
    </source>
</reference>
<dbReference type="Gene3D" id="3.40.50.300">
    <property type="entry name" value="P-loop containing nucleotide triphosphate hydrolases"/>
    <property type="match status" value="1"/>
</dbReference>
<evidence type="ECO:0000313" key="5">
    <source>
        <dbReference type="EMBL" id="QNV40757.1"/>
    </source>
</evidence>
<dbReference type="KEGG" id="rama:IDM48_05025"/>
<dbReference type="InterPro" id="IPR017871">
    <property type="entry name" value="ABC_transporter-like_CS"/>
</dbReference>
<dbReference type="Proteomes" id="UP000516421">
    <property type="component" value="Chromosome"/>
</dbReference>
<sequence length="266" mass="28767">MTAHSSSDFSSRPPSSIPQSVEYSVVAKNLSKTYGASGNNVRVLNNLDVAFPQGQFTAIMGASGSGKSTLLHVLSTLDTADEDTKTSIMIDGNELYGKKDAELSRFRSEKIGFIFQAFNLIPTLTAEQNIELPAGLSGQSVDTLWKNQLIRSLGLSERLAHKPAELSGGQQQRVAICRALLTRPAVVFADEPTGNLDTHSSREVLELLREASQKYGQTILMVTHDPQAASYADCVVLMKDGALVNQVDNPTRESVLDALTELGEEQ</sequence>
<dbReference type="PANTHER" id="PTHR24220:SF685">
    <property type="entry name" value="ABC TRANSPORTER RELATED"/>
    <property type="match status" value="1"/>
</dbReference>
<accession>A0A7H2BM61</accession>
<dbReference type="SMART" id="SM00382">
    <property type="entry name" value="AAA"/>
    <property type="match status" value="1"/>
</dbReference>
<dbReference type="RefSeq" id="WP_068170259.1">
    <property type="nucleotide sequence ID" value="NZ_CP061538.1"/>
</dbReference>
<dbReference type="GO" id="GO:0005886">
    <property type="term" value="C:plasma membrane"/>
    <property type="evidence" value="ECO:0007669"/>
    <property type="project" value="TreeGrafter"/>
</dbReference>
<dbReference type="GO" id="GO:0016887">
    <property type="term" value="F:ATP hydrolysis activity"/>
    <property type="evidence" value="ECO:0007669"/>
    <property type="project" value="InterPro"/>
</dbReference>
<dbReference type="GO" id="GO:0098796">
    <property type="term" value="C:membrane protein complex"/>
    <property type="evidence" value="ECO:0007669"/>
    <property type="project" value="UniProtKB-ARBA"/>
</dbReference>
<dbReference type="Pfam" id="PF00005">
    <property type="entry name" value="ABC_tran"/>
    <property type="match status" value="1"/>
</dbReference>
<dbReference type="InterPro" id="IPR003593">
    <property type="entry name" value="AAA+_ATPase"/>
</dbReference>
<keyword evidence="3 5" id="KW-0067">ATP-binding</keyword>
<proteinExistence type="predicted"/>
<keyword evidence="1" id="KW-0813">Transport</keyword>
<evidence type="ECO:0000256" key="3">
    <source>
        <dbReference type="ARBA" id="ARBA00022840"/>
    </source>
</evidence>
<dbReference type="FunFam" id="3.40.50.300:FF:000032">
    <property type="entry name" value="Export ABC transporter ATP-binding protein"/>
    <property type="match status" value="1"/>
</dbReference>
<name>A0A7H2BM61_9MICC</name>
<dbReference type="CDD" id="cd03255">
    <property type="entry name" value="ABC_MJ0796_LolCDE_FtsE"/>
    <property type="match status" value="1"/>
</dbReference>
<dbReference type="AlphaFoldDB" id="A0A7H2BM61"/>